<dbReference type="PANTHER" id="PTHR12875">
    <property type="entry name" value="GOLGI TO ER TRAFFIC PROTEIN 4 HOMOLOG"/>
    <property type="match status" value="1"/>
</dbReference>
<keyword evidence="4" id="KW-0963">Cytoplasm</keyword>
<dbReference type="Gene3D" id="1.25.40.10">
    <property type="entry name" value="Tetratricopeptide repeat domain"/>
    <property type="match status" value="1"/>
</dbReference>
<dbReference type="InterPro" id="IPR007317">
    <property type="entry name" value="GET4"/>
</dbReference>
<dbReference type="GO" id="GO:0045048">
    <property type="term" value="P:protein insertion into ER membrane"/>
    <property type="evidence" value="ECO:0007669"/>
    <property type="project" value="InterPro"/>
</dbReference>
<dbReference type="EMBL" id="NESQ01000346">
    <property type="protein sequence ID" value="PUU73796.1"/>
    <property type="molecule type" value="Genomic_DNA"/>
</dbReference>
<accession>A0A2T6ZEC8</accession>
<proteinExistence type="inferred from homology"/>
<evidence type="ECO:0008006" key="7">
    <source>
        <dbReference type="Google" id="ProtNLM"/>
    </source>
</evidence>
<comment type="similarity">
    <text evidence="2">Belongs to the GET4 family.</text>
</comment>
<comment type="caution">
    <text evidence="5">The sequence shown here is derived from an EMBL/GenBank/DDBJ whole genome shotgun (WGS) entry which is preliminary data.</text>
</comment>
<sequence length="324" mass="36116">MASKNVEKTRARLEKKIQEGAYYEAHQQLRVVSQRYIKAHNYDAAIDILCSGAEALLKAGQGGSGCDLCLMLVEVYKAGSVTPSATSRARLIQLISLISPEEPSRKRFINEVIAWSAKHGEYPAGDPELHHFIGTLLAQEDNTYEAEKHLVVGIKESTEIFSDMLYDWYTEDEPHTAPIYAARAVFPYLLIGNLRDATRLLAMFTRKLIENSTSLAIQEVQTASVDVKVIPSLPLLNFLNLLLLACQTGGQDMFRTLKSHYSNNLKEAPHWDEALEQIGEIYFGIQVRRPASIFDMMGSMFGGAPNAAPQSRQIAPEQPFVDLD</sequence>
<evidence type="ECO:0000256" key="3">
    <source>
        <dbReference type="ARBA" id="ARBA00022448"/>
    </source>
</evidence>
<gene>
    <name evidence="5" type="ORF">B9Z19DRAFT_1111028</name>
</gene>
<evidence type="ECO:0000256" key="4">
    <source>
        <dbReference type="ARBA" id="ARBA00022490"/>
    </source>
</evidence>
<evidence type="ECO:0000256" key="1">
    <source>
        <dbReference type="ARBA" id="ARBA00004514"/>
    </source>
</evidence>
<dbReference type="Pfam" id="PF04190">
    <property type="entry name" value="GET4"/>
    <property type="match status" value="1"/>
</dbReference>
<dbReference type="InterPro" id="IPR011990">
    <property type="entry name" value="TPR-like_helical_dom_sf"/>
</dbReference>
<dbReference type="GO" id="GO:0072380">
    <property type="term" value="C:TRC complex"/>
    <property type="evidence" value="ECO:0007669"/>
    <property type="project" value="TreeGrafter"/>
</dbReference>
<evidence type="ECO:0000313" key="6">
    <source>
        <dbReference type="Proteomes" id="UP000244722"/>
    </source>
</evidence>
<dbReference type="PANTHER" id="PTHR12875:SF0">
    <property type="entry name" value="GOLGI TO ER TRAFFIC PROTEIN 4 HOMOLOG"/>
    <property type="match status" value="1"/>
</dbReference>
<dbReference type="STRING" id="42251.A0A2T6ZEC8"/>
<evidence type="ECO:0000313" key="5">
    <source>
        <dbReference type="EMBL" id="PUU73796.1"/>
    </source>
</evidence>
<dbReference type="AlphaFoldDB" id="A0A2T6ZEC8"/>
<dbReference type="FunFam" id="1.25.40.10:FF:000060">
    <property type="entry name" value="Golgi to ER traffic protein 4 homolog"/>
    <property type="match status" value="1"/>
</dbReference>
<comment type="subcellular location">
    <subcellularLocation>
        <location evidence="1">Cytoplasm</location>
        <location evidence="1">Cytosol</location>
    </subcellularLocation>
</comment>
<dbReference type="Proteomes" id="UP000244722">
    <property type="component" value="Unassembled WGS sequence"/>
</dbReference>
<dbReference type="OrthoDB" id="10252405at2759"/>
<keyword evidence="3" id="KW-0813">Transport</keyword>
<protein>
    <recommendedName>
        <fullName evidence="7">DUF410-domain-containing protein</fullName>
    </recommendedName>
</protein>
<name>A0A2T6ZEC8_TUBBO</name>
<reference evidence="5 6" key="1">
    <citation type="submission" date="2017-04" db="EMBL/GenBank/DDBJ databases">
        <title>Draft genome sequence of Tuber borchii Vittad., a whitish edible truffle.</title>
        <authorList>
            <consortium name="DOE Joint Genome Institute"/>
            <person name="Murat C."/>
            <person name="Kuo A."/>
            <person name="Barry K.W."/>
            <person name="Clum A."/>
            <person name="Dockter R.B."/>
            <person name="Fauchery L."/>
            <person name="Iotti M."/>
            <person name="Kohler A."/>
            <person name="Labutti K."/>
            <person name="Lindquist E.A."/>
            <person name="Lipzen A."/>
            <person name="Ohm R.A."/>
            <person name="Wang M."/>
            <person name="Grigoriev I.V."/>
            <person name="Zambonelli A."/>
            <person name="Martin F.M."/>
        </authorList>
    </citation>
    <scope>NUCLEOTIDE SEQUENCE [LARGE SCALE GENOMIC DNA]</scope>
    <source>
        <strain evidence="5 6">Tbo3840</strain>
    </source>
</reference>
<keyword evidence="6" id="KW-1185">Reference proteome</keyword>
<evidence type="ECO:0000256" key="2">
    <source>
        <dbReference type="ARBA" id="ARBA00005351"/>
    </source>
</evidence>
<organism evidence="5 6">
    <name type="scientific">Tuber borchii</name>
    <name type="common">White truffle</name>
    <dbReference type="NCBI Taxonomy" id="42251"/>
    <lineage>
        <taxon>Eukaryota</taxon>
        <taxon>Fungi</taxon>
        <taxon>Dikarya</taxon>
        <taxon>Ascomycota</taxon>
        <taxon>Pezizomycotina</taxon>
        <taxon>Pezizomycetes</taxon>
        <taxon>Pezizales</taxon>
        <taxon>Tuberaceae</taxon>
        <taxon>Tuber</taxon>
    </lineage>
</organism>